<dbReference type="GO" id="GO:0003886">
    <property type="term" value="F:DNA (cytosine-5-)-methyltransferase activity"/>
    <property type="evidence" value="ECO:0007669"/>
    <property type="project" value="UniProtKB-EC"/>
</dbReference>
<keyword evidence="10" id="KW-1185">Reference proteome</keyword>
<evidence type="ECO:0000256" key="5">
    <source>
        <dbReference type="ARBA" id="ARBA00022747"/>
    </source>
</evidence>
<evidence type="ECO:0000256" key="8">
    <source>
        <dbReference type="RuleBase" id="RU000416"/>
    </source>
</evidence>
<sequence length="384" mass="41909">MATRTFLEFFAGGGMARAGLGDGWRCLFANDFDQAKADAYAAAWGRDGERPPELKVGDVGLLKLADLPAERADLAWASFPCQDLSLAGPGAGLAGERSGSFLPFHFLMMDLRREGRAPRAIVLENVCGLLTSHGGRDFADICGMLSEIGYRYGALVMDAAEFLPQSRPRLFVVAVDRKIPVTGAAGPGPNWHPARLRQAYAALNPSRRADWVWFDPPAPARRNQVLADLIEAEPADVRWHTPEETARLLDLMNDVNRAKVDAARAKPGRSVGTVYKRTRVEGGVKAQRAEVRFDDVAGCLRTPGGGSSRQTIMVVEDGRVRTRLISARETARLMGLPEEYPLPARYNDAYHLTGDGVAVPVVRWIAEHVLEPVLDRSETKVLAA</sequence>
<evidence type="ECO:0000256" key="1">
    <source>
        <dbReference type="ARBA" id="ARBA00011975"/>
    </source>
</evidence>
<evidence type="ECO:0000256" key="3">
    <source>
        <dbReference type="ARBA" id="ARBA00022679"/>
    </source>
</evidence>
<feature type="active site" evidence="7">
    <location>
        <position position="81"/>
    </location>
</feature>
<dbReference type="SUPFAM" id="SSF53335">
    <property type="entry name" value="S-adenosyl-L-methionine-dependent methyltransferases"/>
    <property type="match status" value="1"/>
</dbReference>
<dbReference type="PROSITE" id="PS51679">
    <property type="entry name" value="SAM_MT_C5"/>
    <property type="match status" value="1"/>
</dbReference>
<dbReference type="EC" id="2.1.1.37" evidence="1"/>
<dbReference type="Gene3D" id="3.40.50.150">
    <property type="entry name" value="Vaccinia Virus protein VP39"/>
    <property type="match status" value="1"/>
</dbReference>
<evidence type="ECO:0000256" key="4">
    <source>
        <dbReference type="ARBA" id="ARBA00022691"/>
    </source>
</evidence>
<dbReference type="PANTHER" id="PTHR46098:SF1">
    <property type="entry name" value="TRNA (CYTOSINE(38)-C(5))-METHYLTRANSFERASE"/>
    <property type="match status" value="1"/>
</dbReference>
<dbReference type="Proteomes" id="UP000218151">
    <property type="component" value="Unassembled WGS sequence"/>
</dbReference>
<comment type="caution">
    <text evidence="9">The sequence shown here is derived from an EMBL/GenBank/DDBJ whole genome shotgun (WGS) entry which is preliminary data.</text>
</comment>
<evidence type="ECO:0000256" key="2">
    <source>
        <dbReference type="ARBA" id="ARBA00022603"/>
    </source>
</evidence>
<dbReference type="GO" id="GO:0032259">
    <property type="term" value="P:methylation"/>
    <property type="evidence" value="ECO:0007669"/>
    <property type="project" value="UniProtKB-KW"/>
</dbReference>
<name>A0A2A2SBG8_9SPHN</name>
<evidence type="ECO:0000256" key="7">
    <source>
        <dbReference type="PROSITE-ProRule" id="PRU01016"/>
    </source>
</evidence>
<dbReference type="InterPro" id="IPR001525">
    <property type="entry name" value="C5_MeTfrase"/>
</dbReference>
<keyword evidence="3 7" id="KW-0808">Transferase</keyword>
<dbReference type="OrthoDB" id="9813719at2"/>
<protein>
    <recommendedName>
        <fullName evidence="1">DNA (cytosine-5-)-methyltransferase</fullName>
        <ecNumber evidence="1">2.1.1.37</ecNumber>
    </recommendedName>
</protein>
<dbReference type="GO" id="GO:0009307">
    <property type="term" value="P:DNA restriction-modification system"/>
    <property type="evidence" value="ECO:0007669"/>
    <property type="project" value="UniProtKB-KW"/>
</dbReference>
<dbReference type="AlphaFoldDB" id="A0A2A2SBG8"/>
<dbReference type="PANTHER" id="PTHR46098">
    <property type="entry name" value="TRNA (CYTOSINE(38)-C(5))-METHYLTRANSFERASE"/>
    <property type="match status" value="1"/>
</dbReference>
<dbReference type="Gene3D" id="3.90.120.10">
    <property type="entry name" value="DNA Methylase, subunit A, domain 2"/>
    <property type="match status" value="1"/>
</dbReference>
<proteinExistence type="inferred from homology"/>
<dbReference type="EMBL" id="NSLI01000005">
    <property type="protein sequence ID" value="PAX06530.1"/>
    <property type="molecule type" value="Genomic_DNA"/>
</dbReference>
<dbReference type="NCBIfam" id="TIGR00675">
    <property type="entry name" value="dcm"/>
    <property type="match status" value="1"/>
</dbReference>
<keyword evidence="2 7" id="KW-0489">Methyltransferase</keyword>
<gene>
    <name evidence="9" type="ORF">CKY28_15355</name>
</gene>
<keyword evidence="4 7" id="KW-0949">S-adenosyl-L-methionine</keyword>
<keyword evidence="5" id="KW-0680">Restriction system</keyword>
<evidence type="ECO:0000256" key="6">
    <source>
        <dbReference type="ARBA" id="ARBA00047422"/>
    </source>
</evidence>
<evidence type="ECO:0000313" key="10">
    <source>
        <dbReference type="Proteomes" id="UP000218151"/>
    </source>
</evidence>
<dbReference type="PRINTS" id="PR00105">
    <property type="entry name" value="C5METTRFRASE"/>
</dbReference>
<reference evidence="10" key="1">
    <citation type="submission" date="2017-09" db="EMBL/GenBank/DDBJ databases">
        <authorList>
            <person name="Feng G."/>
            <person name="Zhu H."/>
        </authorList>
    </citation>
    <scope>NUCLEOTIDE SEQUENCE [LARGE SCALE GENOMIC DNA]</scope>
    <source>
        <strain evidence="10">1PNM-20</strain>
    </source>
</reference>
<organism evidence="9 10">
    <name type="scientific">Sphingomonas lenta</name>
    <dbReference type="NCBI Taxonomy" id="1141887"/>
    <lineage>
        <taxon>Bacteria</taxon>
        <taxon>Pseudomonadati</taxon>
        <taxon>Pseudomonadota</taxon>
        <taxon>Alphaproteobacteria</taxon>
        <taxon>Sphingomonadales</taxon>
        <taxon>Sphingomonadaceae</taxon>
        <taxon>Sphingomonas</taxon>
    </lineage>
</organism>
<dbReference type="InterPro" id="IPR029063">
    <property type="entry name" value="SAM-dependent_MTases_sf"/>
</dbReference>
<comment type="catalytic activity">
    <reaction evidence="6">
        <text>a 2'-deoxycytidine in DNA + S-adenosyl-L-methionine = a 5-methyl-2'-deoxycytidine in DNA + S-adenosyl-L-homocysteine + H(+)</text>
        <dbReference type="Rhea" id="RHEA:13681"/>
        <dbReference type="Rhea" id="RHEA-COMP:11369"/>
        <dbReference type="Rhea" id="RHEA-COMP:11370"/>
        <dbReference type="ChEBI" id="CHEBI:15378"/>
        <dbReference type="ChEBI" id="CHEBI:57856"/>
        <dbReference type="ChEBI" id="CHEBI:59789"/>
        <dbReference type="ChEBI" id="CHEBI:85452"/>
        <dbReference type="ChEBI" id="CHEBI:85454"/>
        <dbReference type="EC" id="2.1.1.37"/>
    </reaction>
</comment>
<dbReference type="RefSeq" id="WP_095999275.1">
    <property type="nucleotide sequence ID" value="NZ_NSLI01000005.1"/>
</dbReference>
<accession>A0A2A2SBG8</accession>
<dbReference type="InterPro" id="IPR050750">
    <property type="entry name" value="C5-MTase"/>
</dbReference>
<comment type="similarity">
    <text evidence="7 8">Belongs to the class I-like SAM-binding methyltransferase superfamily. C5-methyltransferase family.</text>
</comment>
<evidence type="ECO:0000313" key="9">
    <source>
        <dbReference type="EMBL" id="PAX06530.1"/>
    </source>
</evidence>
<dbReference type="Pfam" id="PF00145">
    <property type="entry name" value="DNA_methylase"/>
    <property type="match status" value="1"/>
</dbReference>